<keyword evidence="1 3" id="KW-0378">Hydrolase</keyword>
<keyword evidence="3" id="KW-0963">Cytoplasm</keyword>
<feature type="domain" description="CheB-type methylesterase" evidence="7">
    <location>
        <begin position="160"/>
        <end position="349"/>
    </location>
</feature>
<proteinExistence type="inferred from homology"/>
<accession>W4PYS2</accession>
<comment type="caution">
    <text evidence="8">The sequence shown here is derived from an EMBL/GenBank/DDBJ whole genome shotgun (WGS) entry which is preliminary data.</text>
</comment>
<feature type="modified residue" description="4-aspartylphosphate" evidence="3 5">
    <location>
        <position position="57"/>
    </location>
</feature>
<keyword evidence="3 5" id="KW-0597">Phosphoprotein</keyword>
<dbReference type="PANTHER" id="PTHR42872:SF3">
    <property type="entry name" value="PROTEIN-GLUTAMATE METHYLESTERASE_PROTEIN-GLUTAMINE GLUTAMINASE 1"/>
    <property type="match status" value="1"/>
</dbReference>
<reference evidence="8" key="1">
    <citation type="journal article" date="2014" name="Genome Announc.">
        <title>Draft Genome Sequences of Three Alkaliphilic Bacillus Strains, Bacillus wakoensis JCM 9140T, Bacillus akibai JCM 9157T, and Bacillus hemicellulosilyticus JCM 9152T.</title>
        <authorList>
            <person name="Yuki M."/>
            <person name="Oshima K."/>
            <person name="Suda W."/>
            <person name="Oshida Y."/>
            <person name="Kitamura K."/>
            <person name="Iida T."/>
            <person name="Hattori M."/>
            <person name="Ohkuma M."/>
        </authorList>
    </citation>
    <scope>NUCLEOTIDE SEQUENCE [LARGE SCALE GENOMIC DNA]</scope>
    <source>
        <strain evidence="8">JCM 9140</strain>
    </source>
</reference>
<dbReference type="Pfam" id="PF00072">
    <property type="entry name" value="Response_reg"/>
    <property type="match status" value="1"/>
</dbReference>
<keyword evidence="3 4" id="KW-0145">Chemotaxis</keyword>
<feature type="active site" evidence="3 4">
    <location>
        <position position="292"/>
    </location>
</feature>
<dbReference type="NCBIfam" id="NF001965">
    <property type="entry name" value="PRK00742.1"/>
    <property type="match status" value="1"/>
</dbReference>
<comment type="subcellular location">
    <subcellularLocation>
        <location evidence="3">Cytoplasm</location>
    </subcellularLocation>
</comment>
<dbReference type="InterPro" id="IPR000673">
    <property type="entry name" value="Sig_transdc_resp-reg_Me-estase"/>
</dbReference>
<feature type="domain" description="Response regulatory" evidence="6">
    <location>
        <begin position="6"/>
        <end position="123"/>
    </location>
</feature>
<evidence type="ECO:0000256" key="5">
    <source>
        <dbReference type="PROSITE-ProRule" id="PRU00169"/>
    </source>
</evidence>
<gene>
    <name evidence="3" type="primary">cheB</name>
    <name evidence="8" type="ORF">JCM9140_187</name>
</gene>
<comment type="domain">
    <text evidence="3">Contains a C-terminal catalytic domain, and an N-terminal region which modulates catalytic activity.</text>
</comment>
<dbReference type="InterPro" id="IPR008248">
    <property type="entry name" value="CheB-like"/>
</dbReference>
<comment type="catalytic activity">
    <reaction evidence="3">
        <text>L-glutaminyl-[protein] + H2O = L-glutamyl-[protein] + NH4(+)</text>
        <dbReference type="Rhea" id="RHEA:16441"/>
        <dbReference type="Rhea" id="RHEA-COMP:10207"/>
        <dbReference type="Rhea" id="RHEA-COMP:10208"/>
        <dbReference type="ChEBI" id="CHEBI:15377"/>
        <dbReference type="ChEBI" id="CHEBI:28938"/>
        <dbReference type="ChEBI" id="CHEBI:29973"/>
        <dbReference type="ChEBI" id="CHEBI:30011"/>
        <dbReference type="EC" id="3.5.1.44"/>
    </reaction>
</comment>
<evidence type="ECO:0000256" key="1">
    <source>
        <dbReference type="ARBA" id="ARBA00022801"/>
    </source>
</evidence>
<dbReference type="Pfam" id="PF01339">
    <property type="entry name" value="CheB_methylest"/>
    <property type="match status" value="1"/>
</dbReference>
<dbReference type="Gene3D" id="3.40.50.2300">
    <property type="match status" value="1"/>
</dbReference>
<dbReference type="GO" id="GO:0005737">
    <property type="term" value="C:cytoplasm"/>
    <property type="evidence" value="ECO:0007669"/>
    <property type="project" value="UniProtKB-SubCell"/>
</dbReference>
<dbReference type="AlphaFoldDB" id="W4PYS2"/>
<dbReference type="GO" id="GO:0000156">
    <property type="term" value="F:phosphorelay response regulator activity"/>
    <property type="evidence" value="ECO:0007669"/>
    <property type="project" value="InterPro"/>
</dbReference>
<protein>
    <recommendedName>
        <fullName evidence="3">Protein-glutamate methylesterase/protein-glutamine glutaminase</fullName>
        <ecNumber evidence="3">3.1.1.61</ecNumber>
        <ecNumber evidence="3">3.5.1.44</ecNumber>
    </recommendedName>
</protein>
<evidence type="ECO:0000256" key="2">
    <source>
        <dbReference type="ARBA" id="ARBA00048267"/>
    </source>
</evidence>
<dbReference type="Proteomes" id="UP000018890">
    <property type="component" value="Unassembled WGS sequence"/>
</dbReference>
<feature type="active site" evidence="3 4">
    <location>
        <position position="195"/>
    </location>
</feature>
<comment type="similarity">
    <text evidence="3">Belongs to the CheB family.</text>
</comment>
<evidence type="ECO:0000256" key="4">
    <source>
        <dbReference type="PROSITE-ProRule" id="PRU00050"/>
    </source>
</evidence>
<dbReference type="EC" id="3.5.1.44" evidence="3"/>
<dbReference type="Gene3D" id="3.40.50.180">
    <property type="entry name" value="Methylesterase CheB, C-terminal domain"/>
    <property type="match status" value="1"/>
</dbReference>
<keyword evidence="9" id="KW-1185">Reference proteome</keyword>
<organism evidence="8 9">
    <name type="scientific">Halalkalibacter wakoensis JCM 9140</name>
    <dbReference type="NCBI Taxonomy" id="1236970"/>
    <lineage>
        <taxon>Bacteria</taxon>
        <taxon>Bacillati</taxon>
        <taxon>Bacillota</taxon>
        <taxon>Bacilli</taxon>
        <taxon>Bacillales</taxon>
        <taxon>Bacillaceae</taxon>
        <taxon>Halalkalibacter</taxon>
    </lineage>
</organism>
<sequence length="349" mass="38549">MVEYIKVLVVDDSAFMRKIISEMLNDHPRIRVIGTARNGKDALTKREELRPDVITLDVEMPIMNGLETLKMIMDNDPCSVVMVSSTTKVGAENTLLAIEYGAVDFVTKPSGAISLDIEKVKDSLIDKIIQASKANVKRINVVKPLERKEESKVKNKTKLKKMVAIGTSTGGPRALKDVLTKIPAKFNAPILIVQHMPAGFTKSLANRLNSLSNIHVTEAKDGDIVRNGVAYIAPGGYHLAVKKVASDYVVHIHQEEEARRGHRPSVDVMFESLASLPEIETIAVIMTGMGADGTEGLIHLKQKTSHCYAIVESEESCTVYGMPKAAMQTRLVDERVHVQQITERILKRF</sequence>
<dbReference type="GO" id="GO:0050568">
    <property type="term" value="F:protein-glutamine glutaminase activity"/>
    <property type="evidence" value="ECO:0007669"/>
    <property type="project" value="UniProtKB-UniRule"/>
</dbReference>
<dbReference type="RefSeq" id="WP_034741000.1">
    <property type="nucleotide sequence ID" value="NZ_BAUT01000001.1"/>
</dbReference>
<dbReference type="SUPFAM" id="SSF52738">
    <property type="entry name" value="Methylesterase CheB, C-terminal domain"/>
    <property type="match status" value="1"/>
</dbReference>
<dbReference type="NCBIfam" id="NF009206">
    <property type="entry name" value="PRK12555.1"/>
    <property type="match status" value="1"/>
</dbReference>
<dbReference type="GO" id="GO:0006935">
    <property type="term" value="P:chemotaxis"/>
    <property type="evidence" value="ECO:0007669"/>
    <property type="project" value="UniProtKB-UniRule"/>
</dbReference>
<dbReference type="CDD" id="cd16432">
    <property type="entry name" value="CheB_Rec"/>
    <property type="match status" value="1"/>
</dbReference>
<dbReference type="EC" id="3.1.1.61" evidence="3"/>
<dbReference type="SUPFAM" id="SSF52172">
    <property type="entry name" value="CheY-like"/>
    <property type="match status" value="1"/>
</dbReference>
<dbReference type="PROSITE" id="PS50122">
    <property type="entry name" value="CHEB"/>
    <property type="match status" value="1"/>
</dbReference>
<dbReference type="STRING" id="1236970.JCM9140_187"/>
<name>W4PYS2_9BACI</name>
<dbReference type="GO" id="GO:0008984">
    <property type="term" value="F:protein-glutamate methylesterase activity"/>
    <property type="evidence" value="ECO:0007669"/>
    <property type="project" value="UniProtKB-UniRule"/>
</dbReference>
<dbReference type="InterPro" id="IPR035909">
    <property type="entry name" value="CheB_C"/>
</dbReference>
<feature type="active site" evidence="3 4">
    <location>
        <position position="168"/>
    </location>
</feature>
<comment type="PTM">
    <text evidence="3">Phosphorylated by CheA. Phosphorylation of the N-terminal regulatory domain activates the methylesterase activity.</text>
</comment>
<dbReference type="PIRSF" id="PIRSF000876">
    <property type="entry name" value="RR_chemtxs_CheB"/>
    <property type="match status" value="1"/>
</dbReference>
<evidence type="ECO:0000313" key="9">
    <source>
        <dbReference type="Proteomes" id="UP000018890"/>
    </source>
</evidence>
<dbReference type="InterPro" id="IPR011006">
    <property type="entry name" value="CheY-like_superfamily"/>
</dbReference>
<dbReference type="SMART" id="SM00448">
    <property type="entry name" value="REC"/>
    <property type="match status" value="1"/>
</dbReference>
<comment type="function">
    <text evidence="3">Involved in chemotaxis. Part of a chemotaxis signal transduction system that modulates chemotaxis in response to various stimuli. Catalyzes the demethylation of specific methylglutamate residues introduced into the chemoreceptors (methyl-accepting chemotaxis proteins or MCP) by CheR. Also mediates the irreversible deamidation of specific glutamine residues to glutamic acid.</text>
</comment>
<evidence type="ECO:0000313" key="8">
    <source>
        <dbReference type="EMBL" id="GAE24274.1"/>
    </source>
</evidence>
<dbReference type="PROSITE" id="PS50110">
    <property type="entry name" value="RESPONSE_REGULATORY"/>
    <property type="match status" value="1"/>
</dbReference>
<evidence type="ECO:0000259" key="7">
    <source>
        <dbReference type="PROSITE" id="PS50122"/>
    </source>
</evidence>
<dbReference type="HAMAP" id="MF_00099">
    <property type="entry name" value="CheB_chemtxs"/>
    <property type="match status" value="1"/>
</dbReference>
<comment type="catalytic activity">
    <reaction evidence="2 3">
        <text>[protein]-L-glutamate 5-O-methyl ester + H2O = L-glutamyl-[protein] + methanol + H(+)</text>
        <dbReference type="Rhea" id="RHEA:23236"/>
        <dbReference type="Rhea" id="RHEA-COMP:10208"/>
        <dbReference type="Rhea" id="RHEA-COMP:10311"/>
        <dbReference type="ChEBI" id="CHEBI:15377"/>
        <dbReference type="ChEBI" id="CHEBI:15378"/>
        <dbReference type="ChEBI" id="CHEBI:17790"/>
        <dbReference type="ChEBI" id="CHEBI:29973"/>
        <dbReference type="ChEBI" id="CHEBI:82795"/>
        <dbReference type="EC" id="3.1.1.61"/>
    </reaction>
</comment>
<dbReference type="EMBL" id="BAUT01000001">
    <property type="protein sequence ID" value="GAE24274.1"/>
    <property type="molecule type" value="Genomic_DNA"/>
</dbReference>
<dbReference type="InterPro" id="IPR001789">
    <property type="entry name" value="Sig_transdc_resp-reg_receiver"/>
</dbReference>
<evidence type="ECO:0000256" key="3">
    <source>
        <dbReference type="HAMAP-Rule" id="MF_00099"/>
    </source>
</evidence>
<evidence type="ECO:0000259" key="6">
    <source>
        <dbReference type="PROSITE" id="PS50110"/>
    </source>
</evidence>
<dbReference type="CDD" id="cd17541">
    <property type="entry name" value="REC_CheB-like"/>
    <property type="match status" value="1"/>
</dbReference>
<dbReference type="PANTHER" id="PTHR42872">
    <property type="entry name" value="PROTEIN-GLUTAMATE METHYLESTERASE/PROTEIN-GLUTAMINE GLUTAMINASE"/>
    <property type="match status" value="1"/>
</dbReference>